<keyword evidence="1" id="KW-0805">Transcription regulation</keyword>
<organism evidence="7 8">
    <name type="scientific">Streptomonospora wellingtoniae</name>
    <dbReference type="NCBI Taxonomy" id="3075544"/>
    <lineage>
        <taxon>Bacteria</taxon>
        <taxon>Bacillati</taxon>
        <taxon>Actinomycetota</taxon>
        <taxon>Actinomycetes</taxon>
        <taxon>Streptosporangiales</taxon>
        <taxon>Nocardiopsidaceae</taxon>
        <taxon>Streptomonospora</taxon>
    </lineage>
</organism>
<proteinExistence type="predicted"/>
<reference evidence="8" key="1">
    <citation type="submission" date="2023-07" db="EMBL/GenBank/DDBJ databases">
        <title>30 novel species of actinomycetes from the DSMZ collection.</title>
        <authorList>
            <person name="Nouioui I."/>
        </authorList>
    </citation>
    <scope>NUCLEOTIDE SEQUENCE [LARGE SCALE GENOMIC DNA]</scope>
    <source>
        <strain evidence="8">DSM 45055</strain>
    </source>
</reference>
<dbReference type="EMBL" id="JAVREK010000004">
    <property type="protein sequence ID" value="MDT0301568.1"/>
    <property type="molecule type" value="Genomic_DNA"/>
</dbReference>
<evidence type="ECO:0000256" key="4">
    <source>
        <dbReference type="PROSITE-ProRule" id="PRU00335"/>
    </source>
</evidence>
<evidence type="ECO:0000256" key="3">
    <source>
        <dbReference type="ARBA" id="ARBA00023163"/>
    </source>
</evidence>
<dbReference type="RefSeq" id="WP_311544015.1">
    <property type="nucleotide sequence ID" value="NZ_JAVREK010000004.1"/>
</dbReference>
<protein>
    <submittedName>
        <fullName evidence="7">TetR/AcrR family transcriptional regulator</fullName>
    </submittedName>
</protein>
<evidence type="ECO:0000313" key="8">
    <source>
        <dbReference type="Proteomes" id="UP001183226"/>
    </source>
</evidence>
<dbReference type="PANTHER" id="PTHR30055">
    <property type="entry name" value="HTH-TYPE TRANSCRIPTIONAL REGULATOR RUTR"/>
    <property type="match status" value="1"/>
</dbReference>
<feature type="domain" description="HTH tetR-type" evidence="6">
    <location>
        <begin position="22"/>
        <end position="82"/>
    </location>
</feature>
<dbReference type="Gene3D" id="1.10.357.10">
    <property type="entry name" value="Tetracycline Repressor, domain 2"/>
    <property type="match status" value="1"/>
</dbReference>
<dbReference type="SUPFAM" id="SSF48498">
    <property type="entry name" value="Tetracyclin repressor-like, C-terminal domain"/>
    <property type="match status" value="1"/>
</dbReference>
<keyword evidence="8" id="KW-1185">Reference proteome</keyword>
<evidence type="ECO:0000259" key="6">
    <source>
        <dbReference type="PROSITE" id="PS50977"/>
    </source>
</evidence>
<keyword evidence="3" id="KW-0804">Transcription</keyword>
<accession>A0ABU2KR21</accession>
<evidence type="ECO:0000256" key="2">
    <source>
        <dbReference type="ARBA" id="ARBA00023125"/>
    </source>
</evidence>
<keyword evidence="2 4" id="KW-0238">DNA-binding</keyword>
<evidence type="ECO:0000256" key="5">
    <source>
        <dbReference type="SAM" id="MobiDB-lite"/>
    </source>
</evidence>
<dbReference type="SUPFAM" id="SSF46689">
    <property type="entry name" value="Homeodomain-like"/>
    <property type="match status" value="1"/>
</dbReference>
<dbReference type="Gene3D" id="1.10.10.60">
    <property type="entry name" value="Homeodomain-like"/>
    <property type="match status" value="1"/>
</dbReference>
<dbReference type="Pfam" id="PF00440">
    <property type="entry name" value="TetR_N"/>
    <property type="match status" value="1"/>
</dbReference>
<feature type="DNA-binding region" description="H-T-H motif" evidence="4">
    <location>
        <begin position="45"/>
        <end position="64"/>
    </location>
</feature>
<dbReference type="PANTHER" id="PTHR30055:SF234">
    <property type="entry name" value="HTH-TYPE TRANSCRIPTIONAL REGULATOR BETI"/>
    <property type="match status" value="1"/>
</dbReference>
<dbReference type="Pfam" id="PF02909">
    <property type="entry name" value="TetR_C_1"/>
    <property type="match status" value="1"/>
</dbReference>
<evidence type="ECO:0000256" key="1">
    <source>
        <dbReference type="ARBA" id="ARBA00023015"/>
    </source>
</evidence>
<feature type="region of interest" description="Disordered" evidence="5">
    <location>
        <begin position="1"/>
        <end position="22"/>
    </location>
</feature>
<dbReference type="InterPro" id="IPR036271">
    <property type="entry name" value="Tet_transcr_reg_TetR-rel_C_sf"/>
</dbReference>
<name>A0ABU2KR21_9ACTN</name>
<dbReference type="InterPro" id="IPR004111">
    <property type="entry name" value="Repressor_TetR_C"/>
</dbReference>
<evidence type="ECO:0000313" key="7">
    <source>
        <dbReference type="EMBL" id="MDT0301568.1"/>
    </source>
</evidence>
<dbReference type="InterPro" id="IPR050109">
    <property type="entry name" value="HTH-type_TetR-like_transc_reg"/>
</dbReference>
<dbReference type="PROSITE" id="PS50977">
    <property type="entry name" value="HTH_TETR_2"/>
    <property type="match status" value="1"/>
</dbReference>
<feature type="compositionally biased region" description="Basic and acidic residues" evidence="5">
    <location>
        <begin position="10"/>
        <end position="22"/>
    </location>
</feature>
<dbReference type="InterPro" id="IPR001647">
    <property type="entry name" value="HTH_TetR"/>
</dbReference>
<dbReference type="InterPro" id="IPR009057">
    <property type="entry name" value="Homeodomain-like_sf"/>
</dbReference>
<dbReference type="Proteomes" id="UP001183226">
    <property type="component" value="Unassembled WGS sequence"/>
</dbReference>
<sequence>MADESMTVWERPERGTRGPAPERTRAQITAAAIELADANGLRAVSMRQVAKQLGTGPASLYRYVATRDDLLDLMADAVAGEIDLGAPLSGDPVEDLAVLAGSAKRVHLRHPWLLHLPSEPRLGPNGMDYLEHALRALAPSSLPYPAQMETVGLLNGLVTLFARTELHRLSSPTDPQRAHATSLAANATEERHPRIVAALAKASDTDAHQDTHALFERMVRRVLTGLIPG</sequence>
<comment type="caution">
    <text evidence="7">The sequence shown here is derived from an EMBL/GenBank/DDBJ whole genome shotgun (WGS) entry which is preliminary data.</text>
</comment>
<gene>
    <name evidence="7" type="ORF">RM446_05500</name>
</gene>